<organism evidence="2 3">
    <name type="scientific">Plasmodium ovale curtisi</name>
    <dbReference type="NCBI Taxonomy" id="864141"/>
    <lineage>
        <taxon>Eukaryota</taxon>
        <taxon>Sar</taxon>
        <taxon>Alveolata</taxon>
        <taxon>Apicomplexa</taxon>
        <taxon>Aconoidasida</taxon>
        <taxon>Haemosporida</taxon>
        <taxon>Plasmodiidae</taxon>
        <taxon>Plasmodium</taxon>
        <taxon>Plasmodium (Plasmodium)</taxon>
    </lineage>
</organism>
<evidence type="ECO:0000313" key="3">
    <source>
        <dbReference type="Proteomes" id="UP000078546"/>
    </source>
</evidence>
<gene>
    <name evidence="2" type="ORF">POVCU1_044410</name>
    <name evidence="1" type="ORF">POVCU2_0047920</name>
</gene>
<evidence type="ECO:0000313" key="1">
    <source>
        <dbReference type="EMBL" id="SBS88350.1"/>
    </source>
</evidence>
<name>A0A1A8WZ16_PLAOA</name>
<evidence type="ECO:0000313" key="2">
    <source>
        <dbReference type="EMBL" id="SBS98214.1"/>
    </source>
</evidence>
<accession>A0A1A8WZ16</accession>
<reference evidence="3 4" key="1">
    <citation type="submission" date="2016-05" db="EMBL/GenBank/DDBJ databases">
        <authorList>
            <person name="Naeem Raeece"/>
        </authorList>
    </citation>
    <scope>NUCLEOTIDE SEQUENCE [LARGE SCALE GENOMIC DNA]</scope>
</reference>
<sequence>MCRNVTIVTVLNLKREEDKPTSRRGSVIPCTQLELPFIYQNREAKDGEALPRVIRPEMIRMSYEETNWGKEPGKFNVLQKSAEDLQLGQSCIIYTNASVYTSIHTQVNIYTIHI</sequence>
<dbReference type="EMBL" id="FLQV01000811">
    <property type="protein sequence ID" value="SBS98214.1"/>
    <property type="molecule type" value="Genomic_DNA"/>
</dbReference>
<protein>
    <submittedName>
        <fullName evidence="2">Uncharacterized protein</fullName>
    </submittedName>
</protein>
<dbReference type="Proteomes" id="UP000078560">
    <property type="component" value="Unassembled WGS sequence"/>
</dbReference>
<evidence type="ECO:0000313" key="4">
    <source>
        <dbReference type="Proteomes" id="UP000078560"/>
    </source>
</evidence>
<dbReference type="EMBL" id="FLQU01000630">
    <property type="protein sequence ID" value="SBS88350.1"/>
    <property type="molecule type" value="Genomic_DNA"/>
</dbReference>
<reference evidence="2" key="2">
    <citation type="submission" date="2016-05" db="EMBL/GenBank/DDBJ databases">
        <authorList>
            <person name="Lavstsen T."/>
            <person name="Jespersen J.S."/>
        </authorList>
    </citation>
    <scope>NUCLEOTIDE SEQUENCE [LARGE SCALE GENOMIC DNA]</scope>
</reference>
<dbReference type="Proteomes" id="UP000078546">
    <property type="component" value="Unassembled WGS sequence"/>
</dbReference>
<dbReference type="AlphaFoldDB" id="A0A1A8WZ16"/>
<proteinExistence type="predicted"/>